<evidence type="ECO:0000259" key="6">
    <source>
        <dbReference type="SMART" id="SM00829"/>
    </source>
</evidence>
<dbReference type="EMBL" id="JANBUM010000444">
    <property type="protein sequence ID" value="KAJ2777051.1"/>
    <property type="molecule type" value="Genomic_DNA"/>
</dbReference>
<proteinExistence type="inferred from homology"/>
<dbReference type="PANTHER" id="PTHR42683">
    <property type="entry name" value="ALDEHYDE REDUCTASE"/>
    <property type="match status" value="1"/>
</dbReference>
<dbReference type="PROSITE" id="PS00059">
    <property type="entry name" value="ADH_ZINC"/>
    <property type="match status" value="1"/>
</dbReference>
<evidence type="ECO:0000256" key="1">
    <source>
        <dbReference type="ARBA" id="ARBA00001947"/>
    </source>
</evidence>
<name>A0A9W8H5B3_9FUNG</name>
<evidence type="ECO:0000256" key="5">
    <source>
        <dbReference type="RuleBase" id="RU361277"/>
    </source>
</evidence>
<dbReference type="InterPro" id="IPR002328">
    <property type="entry name" value="ADH_Zn_CS"/>
</dbReference>
<dbReference type="GO" id="GO:0008270">
    <property type="term" value="F:zinc ion binding"/>
    <property type="evidence" value="ECO:0007669"/>
    <property type="project" value="InterPro"/>
</dbReference>
<gene>
    <name evidence="7" type="ORF">GGI15_004637</name>
</gene>
<dbReference type="InterPro" id="IPR029752">
    <property type="entry name" value="D-isomer_DH_CS1"/>
</dbReference>
<sequence>MTNGKINTIRGWAAKEAGIKVEPWTYTPRPLGENDVEIKIDYCGICGTDMHILKGTRGTDLFPVIVGHEIVGRVIAVGKNVTHVQVDSIVGVGAQVYACHKSTCRECSRGLDPHCPNKVLTYNSVYADGKQAQGGYAEAIRVDGNYVFPIPENLDLAHAAPLMCAGATVFAPMLHKGVKKGDRVGIIGIGGLGHLAIQYANALGAEVVAFSHSPKKREESLSLGATEFVDTSKPEEVAAIRGTLQYLFVTSNTDPRNYNDFVTWMDIEGQIILLALPQGNLELSPGVIARSKVIITGSFIAGIDDIKRTLEFSARHGIQPLIEKFPMNKVNEALEYFDNGKAHYRIVLTNDGKTDIAH</sequence>
<feature type="domain" description="Enoyl reductase (ER)" evidence="6">
    <location>
        <begin position="18"/>
        <end position="348"/>
    </location>
</feature>
<dbReference type="InterPro" id="IPR013149">
    <property type="entry name" value="ADH-like_C"/>
</dbReference>
<dbReference type="Pfam" id="PF08240">
    <property type="entry name" value="ADH_N"/>
    <property type="match status" value="1"/>
</dbReference>
<dbReference type="Gene3D" id="3.90.180.10">
    <property type="entry name" value="Medium-chain alcohol dehydrogenases, catalytic domain"/>
    <property type="match status" value="1"/>
</dbReference>
<dbReference type="AlphaFoldDB" id="A0A9W8H5B3"/>
<evidence type="ECO:0000256" key="2">
    <source>
        <dbReference type="ARBA" id="ARBA00022723"/>
    </source>
</evidence>
<dbReference type="SUPFAM" id="SSF51735">
    <property type="entry name" value="NAD(P)-binding Rossmann-fold domains"/>
    <property type="match status" value="1"/>
</dbReference>
<dbReference type="Gene3D" id="3.40.50.720">
    <property type="entry name" value="NAD(P)-binding Rossmann-like Domain"/>
    <property type="match status" value="1"/>
</dbReference>
<evidence type="ECO:0000256" key="3">
    <source>
        <dbReference type="ARBA" id="ARBA00022833"/>
    </source>
</evidence>
<dbReference type="InterPro" id="IPR047109">
    <property type="entry name" value="CAD-like"/>
</dbReference>
<dbReference type="InterPro" id="IPR036291">
    <property type="entry name" value="NAD(P)-bd_dom_sf"/>
</dbReference>
<reference evidence="7" key="1">
    <citation type="submission" date="2022-07" db="EMBL/GenBank/DDBJ databases">
        <title>Phylogenomic reconstructions and comparative analyses of Kickxellomycotina fungi.</title>
        <authorList>
            <person name="Reynolds N.K."/>
            <person name="Stajich J.E."/>
            <person name="Barry K."/>
            <person name="Grigoriev I.V."/>
            <person name="Crous P."/>
            <person name="Smith M.E."/>
        </authorList>
    </citation>
    <scope>NUCLEOTIDE SEQUENCE</scope>
    <source>
        <strain evidence="7">BCRC 34489</strain>
    </source>
</reference>
<comment type="similarity">
    <text evidence="5">Belongs to the zinc-containing alcohol dehydrogenase family.</text>
</comment>
<keyword evidence="2 5" id="KW-0479">Metal-binding</keyword>
<keyword evidence="3 5" id="KW-0862">Zinc</keyword>
<dbReference type="SUPFAM" id="SSF50129">
    <property type="entry name" value="GroES-like"/>
    <property type="match status" value="1"/>
</dbReference>
<dbReference type="Pfam" id="PF00107">
    <property type="entry name" value="ADH_zinc_N"/>
    <property type="match status" value="1"/>
</dbReference>
<protein>
    <recommendedName>
        <fullName evidence="6">Enoyl reductase (ER) domain-containing protein</fullName>
    </recommendedName>
</protein>
<keyword evidence="4" id="KW-0560">Oxidoreductase</keyword>
<comment type="caution">
    <text evidence="7">The sequence shown here is derived from an EMBL/GenBank/DDBJ whole genome shotgun (WGS) entry which is preliminary data.</text>
</comment>
<comment type="cofactor">
    <cofactor evidence="1 5">
        <name>Zn(2+)</name>
        <dbReference type="ChEBI" id="CHEBI:29105"/>
    </cofactor>
</comment>
<dbReference type="InterPro" id="IPR011032">
    <property type="entry name" value="GroES-like_sf"/>
</dbReference>
<dbReference type="GO" id="GO:0016616">
    <property type="term" value="F:oxidoreductase activity, acting on the CH-OH group of donors, NAD or NADP as acceptor"/>
    <property type="evidence" value="ECO:0007669"/>
    <property type="project" value="InterPro"/>
</dbReference>
<dbReference type="FunFam" id="3.40.50.720:FF:000022">
    <property type="entry name" value="Cinnamyl alcohol dehydrogenase"/>
    <property type="match status" value="1"/>
</dbReference>
<dbReference type="CDD" id="cd05283">
    <property type="entry name" value="CAD1"/>
    <property type="match status" value="1"/>
</dbReference>
<dbReference type="PROSITE" id="PS00065">
    <property type="entry name" value="D_2_HYDROXYACID_DH_1"/>
    <property type="match status" value="1"/>
</dbReference>
<dbReference type="InterPro" id="IPR013154">
    <property type="entry name" value="ADH-like_N"/>
</dbReference>
<evidence type="ECO:0000313" key="8">
    <source>
        <dbReference type="Proteomes" id="UP001140172"/>
    </source>
</evidence>
<accession>A0A9W8H5B3</accession>
<dbReference type="SMART" id="SM00829">
    <property type="entry name" value="PKS_ER"/>
    <property type="match status" value="1"/>
</dbReference>
<organism evidence="7 8">
    <name type="scientific">Coemansia interrupta</name>
    <dbReference type="NCBI Taxonomy" id="1126814"/>
    <lineage>
        <taxon>Eukaryota</taxon>
        <taxon>Fungi</taxon>
        <taxon>Fungi incertae sedis</taxon>
        <taxon>Zoopagomycota</taxon>
        <taxon>Kickxellomycotina</taxon>
        <taxon>Kickxellomycetes</taxon>
        <taxon>Kickxellales</taxon>
        <taxon>Kickxellaceae</taxon>
        <taxon>Coemansia</taxon>
    </lineage>
</organism>
<evidence type="ECO:0000256" key="4">
    <source>
        <dbReference type="ARBA" id="ARBA00023002"/>
    </source>
</evidence>
<dbReference type="Proteomes" id="UP001140172">
    <property type="component" value="Unassembled WGS sequence"/>
</dbReference>
<keyword evidence="8" id="KW-1185">Reference proteome</keyword>
<dbReference type="InterPro" id="IPR020843">
    <property type="entry name" value="ER"/>
</dbReference>
<evidence type="ECO:0000313" key="7">
    <source>
        <dbReference type="EMBL" id="KAJ2777051.1"/>
    </source>
</evidence>
<dbReference type="OrthoDB" id="1879366at2759"/>